<dbReference type="EMBL" id="BSYI01000004">
    <property type="protein sequence ID" value="GMG81468.1"/>
    <property type="molecule type" value="Genomic_DNA"/>
</dbReference>
<dbReference type="InterPro" id="IPR025282">
    <property type="entry name" value="DUF4214"/>
</dbReference>
<dbReference type="Proteomes" id="UP001239909">
    <property type="component" value="Unassembled WGS sequence"/>
</dbReference>
<reference evidence="2 3" key="1">
    <citation type="submission" date="2023-04" db="EMBL/GenBank/DDBJ databases">
        <title>Marinoamorphus aggregata gen. nov., sp. Nov., isolate from tissue of brittle star Ophioplocus japonicus.</title>
        <authorList>
            <person name="Kawano K."/>
            <person name="Sawayama S."/>
            <person name="Nakagawa S."/>
        </authorList>
    </citation>
    <scope>NUCLEOTIDE SEQUENCE [LARGE SCALE GENOMIC DNA]</scope>
    <source>
        <strain evidence="2 3">NKW23</strain>
    </source>
</reference>
<dbReference type="Gene3D" id="1.10.3130.20">
    <property type="entry name" value="Phycobilisome linker domain"/>
    <property type="match status" value="1"/>
</dbReference>
<dbReference type="NCBIfam" id="NF012211">
    <property type="entry name" value="tand_rpt_95"/>
    <property type="match status" value="3"/>
</dbReference>
<dbReference type="PANTHER" id="PTHR34720:SF9">
    <property type="entry name" value="BLR4714 PROTEIN"/>
    <property type="match status" value="1"/>
</dbReference>
<comment type="caution">
    <text evidence="2">The sequence shown here is derived from an EMBL/GenBank/DDBJ whole genome shotgun (WGS) entry which is preliminary data.</text>
</comment>
<name>A0ABQ6LDN2_9RHOB</name>
<dbReference type="RefSeq" id="WP_285670132.1">
    <property type="nucleotide sequence ID" value="NZ_BSYI01000004.1"/>
</dbReference>
<evidence type="ECO:0000313" key="2">
    <source>
        <dbReference type="EMBL" id="GMG81468.1"/>
    </source>
</evidence>
<proteinExistence type="predicted"/>
<dbReference type="Pfam" id="PF13946">
    <property type="entry name" value="DUF4214"/>
    <property type="match status" value="1"/>
</dbReference>
<protein>
    <recommendedName>
        <fullName evidence="1">DUF4214 domain-containing protein</fullName>
    </recommendedName>
</protein>
<dbReference type="PANTHER" id="PTHR34720">
    <property type="entry name" value="MICROCYSTIN DEPENDENT PROTEIN"/>
    <property type="match status" value="1"/>
</dbReference>
<dbReference type="Pfam" id="PF17963">
    <property type="entry name" value="Big_9"/>
    <property type="match status" value="4"/>
</dbReference>
<keyword evidence="3" id="KW-1185">Reference proteome</keyword>
<feature type="domain" description="DUF4214" evidence="1">
    <location>
        <begin position="1084"/>
        <end position="1154"/>
    </location>
</feature>
<accession>A0ABQ6LDN2</accession>
<dbReference type="InterPro" id="IPR011050">
    <property type="entry name" value="Pectin_lyase_fold/virulence"/>
</dbReference>
<dbReference type="Gene3D" id="2.60.40.2810">
    <property type="match status" value="3"/>
</dbReference>
<evidence type="ECO:0000313" key="3">
    <source>
        <dbReference type="Proteomes" id="UP001239909"/>
    </source>
</evidence>
<sequence length="1166" mass="116457">MATFTVTTNTDIVDAADGVLSLREAIVMANASVGPDLIDVSLAELGEDTRLELGSVLVIQDDLVIDGLGVFSVAAAPDSGAQLFRVDPGVASVVFQGISLSGGSTAGGGGAVEALDPGGNTLLVFELAELTGNVSTGPTGGGAVRTAGNVEVRGSVFAENAAVGDGGAIIAGGDVEISDSAFISNSTTGGSGGAVSAGGSVIGMSSLFEANLAESENGSGGALFGNEQAIAADSEFTNNLAGNEGGAIAASGAFVERSLFAGNASGQRGGAIAAALAEITDSTFAANVTSGTGGAISAEELLLGRASLSGNEAIGGGGGIDVSLVAIISGSLVLGNISAEPGLGEINLGSDPELVFEEPSIVGAIPGHFEADAFDGVENADPGLVFDEIGVSGGVVFGLLSQSPAESAALALRRLVTNPALDRAPALPGQTDARGEMRSVDYPDAAGGAIDITDIGAFELQDDLRPTARNDALAASEGVANALDVLGNDSDRLGEPVLLQSVTVPGLGAVSISGDTLLYTPNPGSAGSSDSFTYTVIDGAGLTDTATVSITIAPPPNMAPTVVNDAAIVAPGGEILIPALANDTDPEGDFLTYSAFGQPLFGTVDAPGPDIRYVADPGYNGIDLVNYTVTDGQGGFDEGFVFVFAYDLDADILDPIEFVTFGDGTFDTLGHKFLPGLAGEVFEPDVALGGMPVPAFFSDLQAGVAGGTGPDGVFEASLAFGGQDRFDYAFVAPAPLPPAEETFSLVYSVTDSADPGRSAFGVARIVSSTDAGNAVPEAVDDAALAVAGSPVVIDVLANDSDPDGDPLGLSIVDAPASGTAEIVDGAITYTPDAGAGGSDGFLYAIDDGAGGIAIAAVAISIGQVTANTPPVAVDDRFAVAGDAPPTALDVLRNDSDPDDDPLSAALPAAASAAGGTLQISGGELLYTPPPGFVGIDSFTYTAADGQGGETDAGATVVVTDPSCAAVAGSGDGDEIPAGAGNECIDGGAGRDTVVFAGSRDASERGFLPDGDVAFSSAANGTDTLTDIERAAFDDGTLIFDAAGADLGYIYRTYAAAFARTPDEGGFIFWNDAINTGAFSRAGVAQFFVDSPEFAEKFGEDPSDADFIDALFNNVLLRDPDDGGRTFWLDAFETGLFDRADMLVFFAESPENVARNIDNLDVGIWVV</sequence>
<gene>
    <name evidence="2" type="ORF">LNKW23_06810</name>
</gene>
<dbReference type="SUPFAM" id="SSF51126">
    <property type="entry name" value="Pectin lyase-like"/>
    <property type="match status" value="1"/>
</dbReference>
<evidence type="ECO:0000259" key="1">
    <source>
        <dbReference type="Pfam" id="PF13946"/>
    </source>
</evidence>
<dbReference type="InterPro" id="IPR038255">
    <property type="entry name" value="PBS_linker_sf"/>
</dbReference>
<dbReference type="Gene3D" id="2.60.40.3440">
    <property type="match status" value="1"/>
</dbReference>
<organism evidence="2 3">
    <name type="scientific">Paralimibaculum aggregatum</name>
    <dbReference type="NCBI Taxonomy" id="3036245"/>
    <lineage>
        <taxon>Bacteria</taxon>
        <taxon>Pseudomonadati</taxon>
        <taxon>Pseudomonadota</taxon>
        <taxon>Alphaproteobacteria</taxon>
        <taxon>Rhodobacterales</taxon>
        <taxon>Paracoccaceae</taxon>
        <taxon>Paralimibaculum</taxon>
    </lineage>
</organism>